<dbReference type="AlphaFoldDB" id="A0A565A3S0"/>
<dbReference type="VEuPathDB" id="PlasmoDB:PVP01_0001160"/>
<organism evidence="2">
    <name type="scientific">Plasmodium vivax</name>
    <name type="common">malaria parasite P. vivax</name>
    <dbReference type="NCBI Taxonomy" id="5855"/>
    <lineage>
        <taxon>Eukaryota</taxon>
        <taxon>Sar</taxon>
        <taxon>Alveolata</taxon>
        <taxon>Apicomplexa</taxon>
        <taxon>Aconoidasida</taxon>
        <taxon>Haemosporida</taxon>
        <taxon>Plasmodiidae</taxon>
        <taxon>Plasmodium</taxon>
        <taxon>Plasmodium (Plasmodium)</taxon>
    </lineage>
</organism>
<feature type="signal peptide" evidence="1">
    <location>
        <begin position="1"/>
        <end position="21"/>
    </location>
</feature>
<feature type="chain" id="PRO_5022169100" evidence="1">
    <location>
        <begin position="22"/>
        <end position="339"/>
    </location>
</feature>
<evidence type="ECO:0000256" key="1">
    <source>
        <dbReference type="SAM" id="SignalP"/>
    </source>
</evidence>
<dbReference type="Pfam" id="PF05795">
    <property type="entry name" value="Plasmodium_Vir"/>
    <property type="match status" value="1"/>
</dbReference>
<reference evidence="2" key="1">
    <citation type="submission" date="2016-07" db="EMBL/GenBank/DDBJ databases">
        <authorList>
            <consortium name="Pathogen Informatics"/>
        </authorList>
    </citation>
    <scope>NUCLEOTIDE SEQUENCE</scope>
</reference>
<dbReference type="InterPro" id="IPR008780">
    <property type="entry name" value="Plasmodium_Vir"/>
</dbReference>
<protein>
    <submittedName>
        <fullName evidence="2">VIR protein</fullName>
    </submittedName>
</protein>
<keyword evidence="1" id="KW-0732">Signal</keyword>
<name>A0A565A3S0_PLAVI</name>
<evidence type="ECO:0000313" key="2">
    <source>
        <dbReference type="EMBL" id="VUZ99401.1"/>
    </source>
</evidence>
<proteinExistence type="predicted"/>
<dbReference type="VEuPathDB" id="PlasmoDB:PVW1_100019800"/>
<gene>
    <name evidence="2" type="ORF">PVP01_0001160</name>
</gene>
<dbReference type="Proteomes" id="UP000220605">
    <property type="component" value="Unassembled WGS sequence"/>
</dbReference>
<sequence length="339" mass="38930">MGTSCPFLLYLFYPFLNTVWNTYNQFDNSVDDDPDKYKYDGFCNPLMEQLGDDNIGNKKFCLKLVRNLGRYSENFKFKYFTSEYFTNLNNWVYNSIKKYNIPENIIVKCYQDYIDFMSEIHIKPICYYYSYDNMYEEPINIIILKIFENNMNVIESTLDRAYDSMNLPYEYNKKGKATCDMLNIFKTMYDSFLLGKSYKNYKIPSLDNDEVDYLTMCQPDTPRSALAAERPGTISVLQPKTQDGDGISGAIPSLSPVTGENQGISMSSTVSTAFGTVAGASSILALLYKFTPGRKWINSGFRGVRGRTSSNIYDEPNELLFDGMEHNGFNSYNIGYEAI</sequence>
<accession>A0A565A3S0</accession>
<dbReference type="VEuPathDB" id="PlasmoDB:PVPAM_000026900"/>
<dbReference type="EMBL" id="FLZR02000002">
    <property type="protein sequence ID" value="VUZ99401.1"/>
    <property type="molecule type" value="Genomic_DNA"/>
</dbReference>